<evidence type="ECO:0000313" key="1">
    <source>
        <dbReference type="EMBL" id="KAK9744493.1"/>
    </source>
</evidence>
<protein>
    <submittedName>
        <fullName evidence="1">Uncharacterized protein</fullName>
    </submittedName>
</protein>
<reference evidence="1 2" key="1">
    <citation type="journal article" date="2024" name="BMC Genomics">
        <title>De novo assembly and annotation of Popillia japonica's genome with initial clues to its potential as an invasive pest.</title>
        <authorList>
            <person name="Cucini C."/>
            <person name="Boschi S."/>
            <person name="Funari R."/>
            <person name="Cardaioli E."/>
            <person name="Iannotti N."/>
            <person name="Marturano G."/>
            <person name="Paoli F."/>
            <person name="Bruttini M."/>
            <person name="Carapelli A."/>
            <person name="Frati F."/>
            <person name="Nardi F."/>
        </authorList>
    </citation>
    <scope>NUCLEOTIDE SEQUENCE [LARGE SCALE GENOMIC DNA]</scope>
    <source>
        <strain evidence="1">DMR45628</strain>
    </source>
</reference>
<keyword evidence="2" id="KW-1185">Reference proteome</keyword>
<comment type="caution">
    <text evidence="1">The sequence shown here is derived from an EMBL/GenBank/DDBJ whole genome shotgun (WGS) entry which is preliminary data.</text>
</comment>
<gene>
    <name evidence="1" type="ORF">QE152_g7692</name>
</gene>
<name>A0AAW1ME62_POPJA</name>
<dbReference type="EMBL" id="JASPKY010000057">
    <property type="protein sequence ID" value="KAK9744493.1"/>
    <property type="molecule type" value="Genomic_DNA"/>
</dbReference>
<proteinExistence type="predicted"/>
<accession>A0AAW1ME62</accession>
<dbReference type="AlphaFoldDB" id="A0AAW1ME62"/>
<organism evidence="1 2">
    <name type="scientific">Popillia japonica</name>
    <name type="common">Japanese beetle</name>
    <dbReference type="NCBI Taxonomy" id="7064"/>
    <lineage>
        <taxon>Eukaryota</taxon>
        <taxon>Metazoa</taxon>
        <taxon>Ecdysozoa</taxon>
        <taxon>Arthropoda</taxon>
        <taxon>Hexapoda</taxon>
        <taxon>Insecta</taxon>
        <taxon>Pterygota</taxon>
        <taxon>Neoptera</taxon>
        <taxon>Endopterygota</taxon>
        <taxon>Coleoptera</taxon>
        <taxon>Polyphaga</taxon>
        <taxon>Scarabaeiformia</taxon>
        <taxon>Scarabaeidae</taxon>
        <taxon>Rutelinae</taxon>
        <taxon>Popillia</taxon>
    </lineage>
</organism>
<evidence type="ECO:0000313" key="2">
    <source>
        <dbReference type="Proteomes" id="UP001458880"/>
    </source>
</evidence>
<sequence length="120" mass="14100">MMGVKLLECSDHDEFDKFDLESDKRNEYFRGRNKQTLWSKSSYQSARTKSKNIAKMFPGPKAAAKNIVDEIVAFNKIIDTKMIDEIVRCTNLYIQYKKVTCSIQEIVTQKIHQGRKLWLY</sequence>
<dbReference type="Proteomes" id="UP001458880">
    <property type="component" value="Unassembled WGS sequence"/>
</dbReference>